<dbReference type="RefSeq" id="WP_202102166.1">
    <property type="nucleotide sequence ID" value="NZ_JAERTY010000003.1"/>
</dbReference>
<comment type="caution">
    <text evidence="2">The sequence shown here is derived from an EMBL/GenBank/DDBJ whole genome shotgun (WGS) entry which is preliminary data.</text>
</comment>
<name>A0ABS1R130_9SPHI</name>
<gene>
    <name evidence="2" type="ORF">JKG61_06520</name>
</gene>
<evidence type="ECO:0000259" key="1">
    <source>
        <dbReference type="Pfam" id="PF04542"/>
    </source>
</evidence>
<reference evidence="2 3" key="1">
    <citation type="submission" date="2021-01" db="EMBL/GenBank/DDBJ databases">
        <title>C459-1 draft genome sequence.</title>
        <authorList>
            <person name="Zhang X.-F."/>
        </authorList>
    </citation>
    <scope>NUCLEOTIDE SEQUENCE [LARGE SCALE GENOMIC DNA]</scope>
    <source>
        <strain evidence="3">C459-1</strain>
    </source>
</reference>
<feature type="domain" description="RNA polymerase sigma-70 region 2" evidence="1">
    <location>
        <begin position="14"/>
        <end position="70"/>
    </location>
</feature>
<sequence>MVEGDRNLCLDDSCRFLGYYTRDTGLIEDCLQDIFVKLWKDRTSLNIFHIKTYLYKSLRNRTLNILRAQNNRLIREEVWITEELNPAYA</sequence>
<keyword evidence="3" id="KW-1185">Reference proteome</keyword>
<dbReference type="InterPro" id="IPR007627">
    <property type="entry name" value="RNA_pol_sigma70_r2"/>
</dbReference>
<protein>
    <recommendedName>
        <fullName evidence="1">RNA polymerase sigma-70 region 2 domain-containing protein</fullName>
    </recommendedName>
</protein>
<dbReference type="Pfam" id="PF04542">
    <property type="entry name" value="Sigma70_r2"/>
    <property type="match status" value="1"/>
</dbReference>
<evidence type="ECO:0000313" key="2">
    <source>
        <dbReference type="EMBL" id="MBL1408402.1"/>
    </source>
</evidence>
<evidence type="ECO:0000313" key="3">
    <source>
        <dbReference type="Proteomes" id="UP000625283"/>
    </source>
</evidence>
<dbReference type="Proteomes" id="UP000625283">
    <property type="component" value="Unassembled WGS sequence"/>
</dbReference>
<dbReference type="InterPro" id="IPR013325">
    <property type="entry name" value="RNA_pol_sigma_r2"/>
</dbReference>
<dbReference type="Gene3D" id="1.10.1740.10">
    <property type="match status" value="1"/>
</dbReference>
<proteinExistence type="predicted"/>
<dbReference type="SUPFAM" id="SSF88946">
    <property type="entry name" value="Sigma2 domain of RNA polymerase sigma factors"/>
    <property type="match status" value="1"/>
</dbReference>
<dbReference type="EMBL" id="JAERTY010000003">
    <property type="protein sequence ID" value="MBL1408402.1"/>
    <property type="molecule type" value="Genomic_DNA"/>
</dbReference>
<accession>A0ABS1R130</accession>
<organism evidence="2 3">
    <name type="scientific">Sphingobacterium faecale</name>
    <dbReference type="NCBI Taxonomy" id="2803775"/>
    <lineage>
        <taxon>Bacteria</taxon>
        <taxon>Pseudomonadati</taxon>
        <taxon>Bacteroidota</taxon>
        <taxon>Sphingobacteriia</taxon>
        <taxon>Sphingobacteriales</taxon>
        <taxon>Sphingobacteriaceae</taxon>
        <taxon>Sphingobacterium</taxon>
    </lineage>
</organism>